<dbReference type="EMBL" id="JAEUBD010001540">
    <property type="protein sequence ID" value="KAH3659282.1"/>
    <property type="molecule type" value="Genomic_DNA"/>
</dbReference>
<dbReference type="PANTHER" id="PTHR45662">
    <property type="entry name" value="PHOSPHATIDYLINOSITIDE PHOSPHATASE SAC1"/>
    <property type="match status" value="1"/>
</dbReference>
<evidence type="ECO:0000313" key="2">
    <source>
        <dbReference type="EMBL" id="KAH3659282.1"/>
    </source>
</evidence>
<name>A0A9P8NTD9_9ASCO</name>
<dbReference type="PROSITE" id="PS50275">
    <property type="entry name" value="SAC"/>
    <property type="match status" value="1"/>
</dbReference>
<evidence type="ECO:0000313" key="3">
    <source>
        <dbReference type="Proteomes" id="UP000788993"/>
    </source>
</evidence>
<dbReference type="GO" id="GO:0043812">
    <property type="term" value="F:phosphatidylinositol-4-phosphate phosphatase activity"/>
    <property type="evidence" value="ECO:0007669"/>
    <property type="project" value="TreeGrafter"/>
</dbReference>
<comment type="caution">
    <text evidence="2">The sequence shown here is derived from an EMBL/GenBank/DDBJ whole genome shotgun (WGS) entry which is preliminary data.</text>
</comment>
<dbReference type="InterPro" id="IPR002013">
    <property type="entry name" value="SAC_dom"/>
</dbReference>
<dbReference type="Pfam" id="PF02383">
    <property type="entry name" value="Syja_N"/>
    <property type="match status" value="1"/>
</dbReference>
<protein>
    <recommendedName>
        <fullName evidence="1">SAC domain-containing protein</fullName>
    </recommendedName>
</protein>
<sequence length="606" mass="69417">MSAPFLSLSEVADGYLVTTVARGSESRALLVTNSGTVELVDVEKHLTDKKSQPISGIIGLIHLHSCHYLLVVTEASEMGQLYGGKKVFKMTSFKMLPLSPTKYNLDEDETRYMKLLESHLQSASLMFSYDYDLTKPFVKQAENGYDSEYMWNYFVSQDLIKVANQFVLPMIYGYAKFVHTTLNMKPVTFGLITRRSRLRAGTRYFRRGIDSEGNVANFNETEQILAVHTPEGDKVYTYLQTRGSVPVYWAEMNNLRYKPNLLLGQTDYTPTRQHFSRMIEKYGTTYLVNLVNQKGYEEPVKLAYENAVTALNDPNLKYTYFDFHHECKNMRWHRVKLLIDHLRAIGLSPQDFSVVNVSEKFVVQRKQSHTVRTNCMDCLDRTNVVQSTLGRFFLQQQLIESGVISGAEDWERVDPKFNYVFMNIWADNADVVSKSYSGTGALKTDFTRTGRRTKLGALNDLVNSITRYIKNNYRDGPRQDGYDLFLGNVLPYEMATSPFQDLRPAYTQSIPYVLLASLSLLVITSIYPNSSLSPFKHFVLNGFLVTIAAFSLKYIFDNGVQYVNWPRLCSLDYLSPREVLNDGKFDGIVFEKSDLYNKFSEVAKKE</sequence>
<proteinExistence type="predicted"/>
<dbReference type="GO" id="GO:0034593">
    <property type="term" value="F:phosphatidylinositol bisphosphate phosphatase activity"/>
    <property type="evidence" value="ECO:0007669"/>
    <property type="project" value="UniProtKB-ARBA"/>
</dbReference>
<dbReference type="AlphaFoldDB" id="A0A9P8NTD9"/>
<dbReference type="Proteomes" id="UP000788993">
    <property type="component" value="Unassembled WGS sequence"/>
</dbReference>
<reference evidence="2" key="2">
    <citation type="submission" date="2021-01" db="EMBL/GenBank/DDBJ databases">
        <authorList>
            <person name="Schikora-Tamarit M.A."/>
        </authorList>
    </citation>
    <scope>NUCLEOTIDE SEQUENCE</scope>
    <source>
        <strain evidence="2">NCAIM Y.01608</strain>
    </source>
</reference>
<gene>
    <name evidence="2" type="ORF">OGATHE_006166</name>
</gene>
<dbReference type="PANTHER" id="PTHR45662:SF2">
    <property type="entry name" value="PHOSPHATIDYLINOSITOL-3-PHOSPHATASE SAC1"/>
    <property type="match status" value="1"/>
</dbReference>
<organism evidence="2 3">
    <name type="scientific">Ogataea polymorpha</name>
    <dbReference type="NCBI Taxonomy" id="460523"/>
    <lineage>
        <taxon>Eukaryota</taxon>
        <taxon>Fungi</taxon>
        <taxon>Dikarya</taxon>
        <taxon>Ascomycota</taxon>
        <taxon>Saccharomycotina</taxon>
        <taxon>Pichiomycetes</taxon>
        <taxon>Pichiales</taxon>
        <taxon>Pichiaceae</taxon>
        <taxon>Ogataea</taxon>
    </lineage>
</organism>
<keyword evidence="3" id="KW-1185">Reference proteome</keyword>
<dbReference type="GO" id="GO:0005783">
    <property type="term" value="C:endoplasmic reticulum"/>
    <property type="evidence" value="ECO:0007669"/>
    <property type="project" value="TreeGrafter"/>
</dbReference>
<feature type="domain" description="SAC" evidence="1">
    <location>
        <begin position="116"/>
        <end position="438"/>
    </location>
</feature>
<reference evidence="2" key="1">
    <citation type="journal article" date="2021" name="Open Biol.">
        <title>Shared evolutionary footprints suggest mitochondrial oxidative damage underlies multiple complex I losses in fungi.</title>
        <authorList>
            <person name="Schikora-Tamarit M.A."/>
            <person name="Marcet-Houben M."/>
            <person name="Nosek J."/>
            <person name="Gabaldon T."/>
        </authorList>
    </citation>
    <scope>NUCLEOTIDE SEQUENCE</scope>
    <source>
        <strain evidence="2">NCAIM Y.01608</strain>
    </source>
</reference>
<evidence type="ECO:0000259" key="1">
    <source>
        <dbReference type="PROSITE" id="PS50275"/>
    </source>
</evidence>
<dbReference type="GO" id="GO:0046856">
    <property type="term" value="P:phosphatidylinositol dephosphorylation"/>
    <property type="evidence" value="ECO:0007669"/>
    <property type="project" value="TreeGrafter"/>
</dbReference>
<accession>A0A9P8NTD9</accession>